<evidence type="ECO:0000313" key="8">
    <source>
        <dbReference type="EMBL" id="CAG9281997.1"/>
    </source>
</evidence>
<gene>
    <name evidence="8" type="ORF">PTTT1_LOCUS18215</name>
</gene>
<sequence>MNDGLNATVVLQDNETTTKPPTTAEGGIGNDATDAATLVLVVFLIGFCMIICLMALLRQSATDQHDQQVESKQTQKKRIAERKEYIASNMMVREWTSAAISDDSMTSASDDLTLEYGDETDNVPTGLRPSSTSGDSVKRKEQLENSDSHSRIKGDDFPSYRECTPTAALSDYDSFCEDTGCAICLSNYEPCDRVCESVSCKHIFHEACMSAWLIKHDRCPICREPYLVETA</sequence>
<evidence type="ECO:0000256" key="2">
    <source>
        <dbReference type="ARBA" id="ARBA00022771"/>
    </source>
</evidence>
<dbReference type="Gene3D" id="3.30.40.10">
    <property type="entry name" value="Zinc/RING finger domain, C3HC4 (zinc finger)"/>
    <property type="match status" value="1"/>
</dbReference>
<organism evidence="8">
    <name type="scientific">Phaeodactylum tricornutum</name>
    <name type="common">Diatom</name>
    <dbReference type="NCBI Taxonomy" id="2850"/>
    <lineage>
        <taxon>Eukaryota</taxon>
        <taxon>Sar</taxon>
        <taxon>Stramenopiles</taxon>
        <taxon>Ochrophyta</taxon>
        <taxon>Bacillariophyta</taxon>
        <taxon>Bacillariophyceae</taxon>
        <taxon>Bacillariophycidae</taxon>
        <taxon>Naviculales</taxon>
        <taxon>Phaeodactylaceae</taxon>
        <taxon>Phaeodactylum</taxon>
    </lineage>
</organism>
<evidence type="ECO:0000256" key="6">
    <source>
        <dbReference type="SAM" id="Phobius"/>
    </source>
</evidence>
<dbReference type="InterPro" id="IPR001841">
    <property type="entry name" value="Znf_RING"/>
</dbReference>
<name>A0A8J9S7J5_PHATR</name>
<dbReference type="AlphaFoldDB" id="A0A8J9S7J5"/>
<dbReference type="InterPro" id="IPR053238">
    <property type="entry name" value="RING-H2_zinc_finger"/>
</dbReference>
<dbReference type="SMART" id="SM01197">
    <property type="entry name" value="FANCL_C"/>
    <property type="match status" value="1"/>
</dbReference>
<dbReference type="SMART" id="SM00184">
    <property type="entry name" value="RING"/>
    <property type="match status" value="1"/>
</dbReference>
<evidence type="ECO:0000259" key="7">
    <source>
        <dbReference type="PROSITE" id="PS50089"/>
    </source>
</evidence>
<dbReference type="InterPro" id="IPR013083">
    <property type="entry name" value="Znf_RING/FYVE/PHD"/>
</dbReference>
<keyword evidence="6" id="KW-0472">Membrane</keyword>
<evidence type="ECO:0000256" key="1">
    <source>
        <dbReference type="ARBA" id="ARBA00022723"/>
    </source>
</evidence>
<dbReference type="PROSITE" id="PS50089">
    <property type="entry name" value="ZF_RING_2"/>
    <property type="match status" value="1"/>
</dbReference>
<dbReference type="GO" id="GO:0008270">
    <property type="term" value="F:zinc ion binding"/>
    <property type="evidence" value="ECO:0007669"/>
    <property type="project" value="UniProtKB-KW"/>
</dbReference>
<dbReference type="PANTHER" id="PTHR14155">
    <property type="entry name" value="RING FINGER DOMAIN-CONTAINING"/>
    <property type="match status" value="1"/>
</dbReference>
<dbReference type="EMBL" id="OU594957">
    <property type="protein sequence ID" value="CAG9281997.1"/>
    <property type="molecule type" value="Genomic_DNA"/>
</dbReference>
<dbReference type="PANTHER" id="PTHR14155:SF627">
    <property type="entry name" value="OS06G0192800 PROTEIN"/>
    <property type="match status" value="1"/>
</dbReference>
<keyword evidence="1" id="KW-0479">Metal-binding</keyword>
<protein>
    <recommendedName>
        <fullName evidence="7">RING-type domain-containing protein</fullName>
    </recommendedName>
</protein>
<evidence type="ECO:0000256" key="4">
    <source>
        <dbReference type="PROSITE-ProRule" id="PRU00175"/>
    </source>
</evidence>
<evidence type="ECO:0000256" key="5">
    <source>
        <dbReference type="SAM" id="MobiDB-lite"/>
    </source>
</evidence>
<feature type="region of interest" description="Disordered" evidence="5">
    <location>
        <begin position="115"/>
        <end position="154"/>
    </location>
</feature>
<keyword evidence="6" id="KW-0812">Transmembrane</keyword>
<evidence type="ECO:0000256" key="3">
    <source>
        <dbReference type="ARBA" id="ARBA00022833"/>
    </source>
</evidence>
<dbReference type="Pfam" id="PF13639">
    <property type="entry name" value="zf-RING_2"/>
    <property type="match status" value="1"/>
</dbReference>
<keyword evidence="3" id="KW-0862">Zinc</keyword>
<feature type="domain" description="RING-type" evidence="7">
    <location>
        <begin position="181"/>
        <end position="223"/>
    </location>
</feature>
<keyword evidence="2 4" id="KW-0863">Zinc-finger</keyword>
<feature type="compositionally biased region" description="Basic and acidic residues" evidence="5">
    <location>
        <begin position="136"/>
        <end position="154"/>
    </location>
</feature>
<accession>A0A8J9S7J5</accession>
<keyword evidence="6" id="KW-1133">Transmembrane helix</keyword>
<feature type="transmembrane region" description="Helical" evidence="6">
    <location>
        <begin position="35"/>
        <end position="57"/>
    </location>
</feature>
<reference evidence="8" key="1">
    <citation type="submission" date="2022-02" db="EMBL/GenBank/DDBJ databases">
        <authorList>
            <person name="Giguere J D."/>
        </authorList>
    </citation>
    <scope>NUCLEOTIDE SEQUENCE</scope>
    <source>
        <strain evidence="8">CCAP 1055/1</strain>
    </source>
</reference>
<dbReference type="SUPFAM" id="SSF57850">
    <property type="entry name" value="RING/U-box"/>
    <property type="match status" value="1"/>
</dbReference>
<proteinExistence type="predicted"/>
<dbReference type="Proteomes" id="UP000836788">
    <property type="component" value="Chromosome 16"/>
</dbReference>